<evidence type="ECO:0000256" key="3">
    <source>
        <dbReference type="ARBA" id="ARBA00004123"/>
    </source>
</evidence>
<evidence type="ECO:0000256" key="8">
    <source>
        <dbReference type="ARBA" id="ARBA00022490"/>
    </source>
</evidence>
<keyword evidence="15" id="KW-0804">Transcription</keyword>
<sequence>MAFSHGPVMKRSVWAFNLEAEFELIRSVIASYPLISMDTEFPGIVFNSHPAFRQPHNNYAVMKANVDHMHLIQVGLTLSDSHGNLPNFGTSNQFIWEFNFCEFDMTRDLYAPDSIALLRRQGVDFEKNRMFGVNIMRFVELMMFSGLVCNNNIQWIGFHNAYDFGYMVKALGQRFLPMQPCLPENLCHFLELVKFFFGDKVYDIKHLIKFCPNLYGGLDSVCKSLHLNKTIRRSHQAGSDSLVTLHVFNKIKDIYFHYENDYSMTKYAGILFGLEII</sequence>
<keyword evidence="9" id="KW-0540">Nuclease</keyword>
<protein>
    <recommendedName>
        <fullName evidence="7">poly(A)-specific ribonuclease</fullName>
        <ecNumber evidence="7">3.1.13.4</ecNumber>
    </recommendedName>
</protein>
<keyword evidence="19" id="KW-1185">Reference proteome</keyword>
<evidence type="ECO:0000256" key="13">
    <source>
        <dbReference type="ARBA" id="ARBA00022884"/>
    </source>
</evidence>
<dbReference type="InterPro" id="IPR036397">
    <property type="entry name" value="RNaseH_sf"/>
</dbReference>
<dbReference type="GO" id="GO:0030014">
    <property type="term" value="C:CCR4-NOT complex"/>
    <property type="evidence" value="ECO:0007669"/>
    <property type="project" value="InterPro"/>
</dbReference>
<comment type="subcellular location">
    <subcellularLocation>
        <location evidence="4">Cytoplasm</location>
    </subcellularLocation>
    <subcellularLocation>
        <location evidence="3">Nucleus</location>
    </subcellularLocation>
</comment>
<dbReference type="InterPro" id="IPR006941">
    <property type="entry name" value="RNase_CAF1"/>
</dbReference>
<dbReference type="GO" id="GO:0046872">
    <property type="term" value="F:metal ion binding"/>
    <property type="evidence" value="ECO:0007669"/>
    <property type="project" value="UniProtKB-KW"/>
</dbReference>
<gene>
    <name evidence="18" type="ORF">AYBTSS11_LOCUS7461</name>
</gene>
<dbReference type="EC" id="3.1.13.4" evidence="7"/>
<dbReference type="GO" id="GO:0005737">
    <property type="term" value="C:cytoplasm"/>
    <property type="evidence" value="ECO:0007669"/>
    <property type="project" value="UniProtKB-SubCell"/>
</dbReference>
<keyword evidence="13" id="KW-0694">RNA-binding</keyword>
<keyword evidence="14" id="KW-0805">Transcription regulation</keyword>
<evidence type="ECO:0000256" key="6">
    <source>
        <dbReference type="ARBA" id="ARBA00011757"/>
    </source>
</evidence>
<evidence type="ECO:0000256" key="9">
    <source>
        <dbReference type="ARBA" id="ARBA00022722"/>
    </source>
</evidence>
<evidence type="ECO:0000256" key="4">
    <source>
        <dbReference type="ARBA" id="ARBA00004496"/>
    </source>
</evidence>
<dbReference type="Pfam" id="PF04857">
    <property type="entry name" value="CAF1"/>
    <property type="match status" value="1"/>
</dbReference>
<keyword evidence="11" id="KW-0378">Hydrolase</keyword>
<evidence type="ECO:0000256" key="12">
    <source>
        <dbReference type="ARBA" id="ARBA00022839"/>
    </source>
</evidence>
<evidence type="ECO:0000256" key="11">
    <source>
        <dbReference type="ARBA" id="ARBA00022801"/>
    </source>
</evidence>
<evidence type="ECO:0000256" key="7">
    <source>
        <dbReference type="ARBA" id="ARBA00012161"/>
    </source>
</evidence>
<dbReference type="Proteomes" id="UP001189624">
    <property type="component" value="Chromosome 3"/>
</dbReference>
<proteinExistence type="inferred from homology"/>
<comment type="cofactor">
    <cofactor evidence="2">
        <name>a divalent metal cation</name>
        <dbReference type="ChEBI" id="CHEBI:60240"/>
    </cofactor>
</comment>
<keyword evidence="8" id="KW-0963">Cytoplasm</keyword>
<dbReference type="GO" id="GO:0004535">
    <property type="term" value="F:poly(A)-specific ribonuclease activity"/>
    <property type="evidence" value="ECO:0007669"/>
    <property type="project" value="UniProtKB-EC"/>
</dbReference>
<reference evidence="18" key="1">
    <citation type="submission" date="2023-10" db="EMBL/GenBank/DDBJ databases">
        <authorList>
            <person name="Domelevo Entfellner J.-B."/>
        </authorList>
    </citation>
    <scope>NUCLEOTIDE SEQUENCE</scope>
</reference>
<dbReference type="InterPro" id="IPR039637">
    <property type="entry name" value="CNOT7/CNOT8/Pop2"/>
</dbReference>
<name>A0AA86RZE5_9FABA</name>
<keyword evidence="12" id="KW-0269">Exonuclease</keyword>
<comment type="function">
    <text evidence="17">Ubiquitous transcription factor required for a diverse set of processes. It is a component of the CCR4 complex involved in the control of gene expression.</text>
</comment>
<comment type="similarity">
    <text evidence="5">Belongs to the CAF1 family.</text>
</comment>
<dbReference type="InterPro" id="IPR012337">
    <property type="entry name" value="RNaseH-like_sf"/>
</dbReference>
<comment type="subunit">
    <text evidence="6">Component of the CCR4-NOT complex, at least composed of CRR4 and CAF1 proteins.</text>
</comment>
<dbReference type="Gramene" id="rna-AYBTSS11_LOCUS7461">
    <property type="protein sequence ID" value="CAJ1936402.1"/>
    <property type="gene ID" value="gene-AYBTSS11_LOCUS7461"/>
</dbReference>
<dbReference type="AlphaFoldDB" id="A0AA86RZE5"/>
<evidence type="ECO:0000256" key="5">
    <source>
        <dbReference type="ARBA" id="ARBA00008372"/>
    </source>
</evidence>
<dbReference type="SUPFAM" id="SSF53098">
    <property type="entry name" value="Ribonuclease H-like"/>
    <property type="match status" value="1"/>
</dbReference>
<evidence type="ECO:0000313" key="18">
    <source>
        <dbReference type="EMBL" id="CAJ1936402.1"/>
    </source>
</evidence>
<organism evidence="18 19">
    <name type="scientific">Sphenostylis stenocarpa</name>
    <dbReference type="NCBI Taxonomy" id="92480"/>
    <lineage>
        <taxon>Eukaryota</taxon>
        <taxon>Viridiplantae</taxon>
        <taxon>Streptophyta</taxon>
        <taxon>Embryophyta</taxon>
        <taxon>Tracheophyta</taxon>
        <taxon>Spermatophyta</taxon>
        <taxon>Magnoliopsida</taxon>
        <taxon>eudicotyledons</taxon>
        <taxon>Gunneridae</taxon>
        <taxon>Pentapetalae</taxon>
        <taxon>rosids</taxon>
        <taxon>fabids</taxon>
        <taxon>Fabales</taxon>
        <taxon>Fabaceae</taxon>
        <taxon>Papilionoideae</taxon>
        <taxon>50 kb inversion clade</taxon>
        <taxon>NPAAA clade</taxon>
        <taxon>indigoferoid/millettioid clade</taxon>
        <taxon>Phaseoleae</taxon>
        <taxon>Sphenostylis</taxon>
    </lineage>
</organism>
<accession>A0AA86RZE5</accession>
<evidence type="ECO:0000256" key="10">
    <source>
        <dbReference type="ARBA" id="ARBA00022723"/>
    </source>
</evidence>
<evidence type="ECO:0000256" key="1">
    <source>
        <dbReference type="ARBA" id="ARBA00001663"/>
    </source>
</evidence>
<evidence type="ECO:0000256" key="14">
    <source>
        <dbReference type="ARBA" id="ARBA00023015"/>
    </source>
</evidence>
<keyword evidence="16" id="KW-0539">Nucleus</keyword>
<evidence type="ECO:0000256" key="2">
    <source>
        <dbReference type="ARBA" id="ARBA00001968"/>
    </source>
</evidence>
<evidence type="ECO:0000256" key="16">
    <source>
        <dbReference type="ARBA" id="ARBA00023242"/>
    </source>
</evidence>
<dbReference type="EMBL" id="OY731400">
    <property type="protein sequence ID" value="CAJ1936402.1"/>
    <property type="molecule type" value="Genomic_DNA"/>
</dbReference>
<dbReference type="Gene3D" id="3.30.420.10">
    <property type="entry name" value="Ribonuclease H-like superfamily/Ribonuclease H"/>
    <property type="match status" value="1"/>
</dbReference>
<evidence type="ECO:0000256" key="17">
    <source>
        <dbReference type="ARBA" id="ARBA00025148"/>
    </source>
</evidence>
<dbReference type="GO" id="GO:0005634">
    <property type="term" value="C:nucleus"/>
    <property type="evidence" value="ECO:0007669"/>
    <property type="project" value="UniProtKB-SubCell"/>
</dbReference>
<dbReference type="PANTHER" id="PTHR10797">
    <property type="entry name" value="CCR4-NOT TRANSCRIPTION COMPLEX SUBUNIT"/>
    <property type="match status" value="1"/>
</dbReference>
<dbReference type="GO" id="GO:0003723">
    <property type="term" value="F:RNA binding"/>
    <property type="evidence" value="ECO:0007669"/>
    <property type="project" value="UniProtKB-KW"/>
</dbReference>
<comment type="catalytic activity">
    <reaction evidence="1">
        <text>Exonucleolytic cleavage of poly(A) to 5'-AMP.</text>
        <dbReference type="EC" id="3.1.13.4"/>
    </reaction>
</comment>
<evidence type="ECO:0000313" key="19">
    <source>
        <dbReference type="Proteomes" id="UP001189624"/>
    </source>
</evidence>
<evidence type="ECO:0000256" key="15">
    <source>
        <dbReference type="ARBA" id="ARBA00023163"/>
    </source>
</evidence>
<keyword evidence="10" id="KW-0479">Metal-binding</keyword>